<keyword evidence="10" id="KW-1185">Reference proteome</keyword>
<dbReference type="PANTHER" id="PTHR11956:SF5">
    <property type="entry name" value="ARGININE--TRNA LIGASE, CYTOPLASMIC"/>
    <property type="match status" value="1"/>
</dbReference>
<dbReference type="Pfam" id="PF05746">
    <property type="entry name" value="DALR_1"/>
    <property type="match status" value="1"/>
</dbReference>
<dbReference type="NCBIfam" id="NF045898">
    <property type="entry name" value="ArgS_rel_codon"/>
    <property type="match status" value="1"/>
</dbReference>
<keyword evidence="2" id="KW-0436">Ligase</keyword>
<keyword evidence="3" id="KW-0547">Nucleotide-binding</keyword>
<dbReference type="SUPFAM" id="SSF47323">
    <property type="entry name" value="Anticodon-binding domain of a subclass of class I aminoacyl-tRNA synthetases"/>
    <property type="match status" value="1"/>
</dbReference>
<accession>A0A918H3G8</accession>
<evidence type="ECO:0000259" key="7">
    <source>
        <dbReference type="SMART" id="SM00836"/>
    </source>
</evidence>
<dbReference type="InterPro" id="IPR036695">
    <property type="entry name" value="Arg-tRNA-synth_N_sf"/>
</dbReference>
<comment type="catalytic activity">
    <reaction evidence="5">
        <text>tRNA(Arg) + L-arginine + ATP = L-arginyl-tRNA(Arg) + AMP + diphosphate</text>
        <dbReference type="Rhea" id="RHEA:20301"/>
        <dbReference type="Rhea" id="RHEA-COMP:9658"/>
        <dbReference type="Rhea" id="RHEA-COMP:9673"/>
        <dbReference type="ChEBI" id="CHEBI:30616"/>
        <dbReference type="ChEBI" id="CHEBI:32682"/>
        <dbReference type="ChEBI" id="CHEBI:33019"/>
        <dbReference type="ChEBI" id="CHEBI:78442"/>
        <dbReference type="ChEBI" id="CHEBI:78513"/>
        <dbReference type="ChEBI" id="CHEBI:456215"/>
        <dbReference type="EC" id="6.1.1.19"/>
    </reaction>
</comment>
<sequence length="402" mass="42041">MTPADLSLTVLRAVRRAVDEGALRVALPERVVVERPRPGGRGDYATNAALRLARDAHLPPLEVAQILMDRLRDTPGIRTVEITGPGFLNLTLDAAGDAGLVRRVLTAGTAYGHGGSMAGQVFQYHHRPEVRAAVVADTVRRLQVAQGASVRTSCDHVDPDWARLGVTVGAEGRPPVELAELRARPAGHTADVLLRRFGADATRWALLRAAAQDRPQLDDTLLLQTEANPLFRVRYAYARSRALLRGAAQLGFGSDPAPTAAPAHTAALGTQPADVPARPAALGTHPVDAPAHTDGLGTHPADAPALTAALGTHPADAPALTAALGDHPVVLESAARLRAPDRVARHLEVIADALLAFQHTVLPLGDEKPSAAHRARLALAEAAGTVLAGGLTLLGISAPEQI</sequence>
<feature type="region of interest" description="Disordered" evidence="6">
    <location>
        <begin position="255"/>
        <end position="285"/>
    </location>
</feature>
<evidence type="ECO:0000313" key="10">
    <source>
        <dbReference type="Proteomes" id="UP000619486"/>
    </source>
</evidence>
<protein>
    <recommendedName>
        <fullName evidence="1">arginine--tRNA ligase</fullName>
        <ecNumber evidence="1">6.1.1.19</ecNumber>
    </recommendedName>
</protein>
<dbReference type="InterPro" id="IPR008909">
    <property type="entry name" value="DALR_anticod-bd"/>
</dbReference>
<dbReference type="Proteomes" id="UP000619486">
    <property type="component" value="Unassembled WGS sequence"/>
</dbReference>
<feature type="domain" description="Arginyl tRNA synthetase N-terminal" evidence="8">
    <location>
        <begin position="4"/>
        <end position="92"/>
    </location>
</feature>
<dbReference type="InterPro" id="IPR001278">
    <property type="entry name" value="Arg-tRNA-ligase"/>
</dbReference>
<feature type="domain" description="DALR anticodon binding" evidence="7">
    <location>
        <begin position="233"/>
        <end position="402"/>
    </location>
</feature>
<dbReference type="Gene3D" id="3.30.1360.70">
    <property type="entry name" value="Arginyl tRNA synthetase N-terminal domain"/>
    <property type="match status" value="1"/>
</dbReference>
<dbReference type="GO" id="GO:0005524">
    <property type="term" value="F:ATP binding"/>
    <property type="evidence" value="ECO:0007669"/>
    <property type="project" value="UniProtKB-KW"/>
</dbReference>
<name>A0A918H3G8_9ACTN</name>
<dbReference type="RefSeq" id="WP_189201948.1">
    <property type="nucleotide sequence ID" value="NZ_BMQQ01000009.1"/>
</dbReference>
<dbReference type="GO" id="GO:0006420">
    <property type="term" value="P:arginyl-tRNA aminoacylation"/>
    <property type="evidence" value="ECO:0007669"/>
    <property type="project" value="InterPro"/>
</dbReference>
<evidence type="ECO:0000256" key="2">
    <source>
        <dbReference type="ARBA" id="ARBA00022598"/>
    </source>
</evidence>
<dbReference type="SUPFAM" id="SSF55190">
    <property type="entry name" value="Arginyl-tRNA synthetase (ArgRS), N-terminal 'additional' domain"/>
    <property type="match status" value="1"/>
</dbReference>
<evidence type="ECO:0000256" key="3">
    <source>
        <dbReference type="ARBA" id="ARBA00022741"/>
    </source>
</evidence>
<dbReference type="AlphaFoldDB" id="A0A918H3G8"/>
<evidence type="ECO:0000256" key="6">
    <source>
        <dbReference type="SAM" id="MobiDB-lite"/>
    </source>
</evidence>
<proteinExistence type="predicted"/>
<evidence type="ECO:0000256" key="5">
    <source>
        <dbReference type="ARBA" id="ARBA00049339"/>
    </source>
</evidence>
<dbReference type="SMART" id="SM00836">
    <property type="entry name" value="DALR_1"/>
    <property type="match status" value="1"/>
</dbReference>
<dbReference type="Gene3D" id="1.10.730.10">
    <property type="entry name" value="Isoleucyl-tRNA Synthetase, Domain 1"/>
    <property type="match status" value="1"/>
</dbReference>
<evidence type="ECO:0000313" key="9">
    <source>
        <dbReference type="EMBL" id="GGT33365.1"/>
    </source>
</evidence>
<gene>
    <name evidence="9" type="ORF">GCM10014713_28640</name>
</gene>
<dbReference type="Pfam" id="PF03485">
    <property type="entry name" value="Arg_tRNA_synt_N"/>
    <property type="match status" value="1"/>
</dbReference>
<dbReference type="GO" id="GO:0005737">
    <property type="term" value="C:cytoplasm"/>
    <property type="evidence" value="ECO:0007669"/>
    <property type="project" value="InterPro"/>
</dbReference>
<dbReference type="SMART" id="SM01016">
    <property type="entry name" value="Arg_tRNA_synt_N"/>
    <property type="match status" value="1"/>
</dbReference>
<dbReference type="PANTHER" id="PTHR11956">
    <property type="entry name" value="ARGINYL-TRNA SYNTHETASE"/>
    <property type="match status" value="1"/>
</dbReference>
<dbReference type="GO" id="GO:0004814">
    <property type="term" value="F:arginine-tRNA ligase activity"/>
    <property type="evidence" value="ECO:0007669"/>
    <property type="project" value="UniProtKB-EC"/>
</dbReference>
<dbReference type="InterPro" id="IPR005148">
    <property type="entry name" value="Arg-tRNA-synth_N"/>
</dbReference>
<feature type="compositionally biased region" description="Low complexity" evidence="6">
    <location>
        <begin position="256"/>
        <end position="267"/>
    </location>
</feature>
<reference evidence="9" key="1">
    <citation type="journal article" date="2014" name="Int. J. Syst. Evol. Microbiol.">
        <title>Complete genome sequence of Corynebacterium casei LMG S-19264T (=DSM 44701T), isolated from a smear-ripened cheese.</title>
        <authorList>
            <consortium name="US DOE Joint Genome Institute (JGI-PGF)"/>
            <person name="Walter F."/>
            <person name="Albersmeier A."/>
            <person name="Kalinowski J."/>
            <person name="Ruckert C."/>
        </authorList>
    </citation>
    <scope>NUCLEOTIDE SEQUENCE</scope>
    <source>
        <strain evidence="9">JCM 3172</strain>
    </source>
</reference>
<comment type="caution">
    <text evidence="9">The sequence shown here is derived from an EMBL/GenBank/DDBJ whole genome shotgun (WGS) entry which is preliminary data.</text>
</comment>
<keyword evidence="4" id="KW-0067">ATP-binding</keyword>
<dbReference type="EMBL" id="BMQQ01000009">
    <property type="protein sequence ID" value="GGT33365.1"/>
    <property type="molecule type" value="Genomic_DNA"/>
</dbReference>
<dbReference type="InterPro" id="IPR009080">
    <property type="entry name" value="tRNAsynth_Ia_anticodon-bd"/>
</dbReference>
<reference evidence="9" key="2">
    <citation type="submission" date="2020-09" db="EMBL/GenBank/DDBJ databases">
        <authorList>
            <person name="Sun Q."/>
            <person name="Ohkuma M."/>
        </authorList>
    </citation>
    <scope>NUCLEOTIDE SEQUENCE</scope>
    <source>
        <strain evidence="9">JCM 3172</strain>
    </source>
</reference>
<evidence type="ECO:0000256" key="4">
    <source>
        <dbReference type="ARBA" id="ARBA00022840"/>
    </source>
</evidence>
<evidence type="ECO:0000259" key="8">
    <source>
        <dbReference type="SMART" id="SM01016"/>
    </source>
</evidence>
<dbReference type="EC" id="6.1.1.19" evidence="1"/>
<evidence type="ECO:0000256" key="1">
    <source>
        <dbReference type="ARBA" id="ARBA00012837"/>
    </source>
</evidence>
<organism evidence="9 10">
    <name type="scientific">Streptomyces purpureus</name>
    <dbReference type="NCBI Taxonomy" id="1951"/>
    <lineage>
        <taxon>Bacteria</taxon>
        <taxon>Bacillati</taxon>
        <taxon>Actinomycetota</taxon>
        <taxon>Actinomycetes</taxon>
        <taxon>Kitasatosporales</taxon>
        <taxon>Streptomycetaceae</taxon>
        <taxon>Streptomyces</taxon>
    </lineage>
</organism>